<evidence type="ECO:0000313" key="4">
    <source>
        <dbReference type="Proteomes" id="UP000472267"/>
    </source>
</evidence>
<dbReference type="Proteomes" id="UP000472267">
    <property type="component" value="Chromosome 20"/>
</dbReference>
<reference evidence="3" key="1">
    <citation type="submission" date="2019-06" db="EMBL/GenBank/DDBJ databases">
        <authorList>
            <consortium name="Wellcome Sanger Institute Data Sharing"/>
        </authorList>
    </citation>
    <scope>NUCLEOTIDE SEQUENCE [LARGE SCALE GENOMIC DNA]</scope>
</reference>
<dbReference type="GO" id="GO:0030414">
    <property type="term" value="F:peptidase inhibitor activity"/>
    <property type="evidence" value="ECO:0007669"/>
    <property type="project" value="InterPro"/>
</dbReference>
<feature type="domain" description="WAP" evidence="2">
    <location>
        <begin position="61"/>
        <end position="111"/>
    </location>
</feature>
<name>A0A672FCA1_SALFA</name>
<dbReference type="Pfam" id="PF00095">
    <property type="entry name" value="WAP"/>
    <property type="match status" value="1"/>
</dbReference>
<dbReference type="GO" id="GO:0005576">
    <property type="term" value="C:extracellular region"/>
    <property type="evidence" value="ECO:0007669"/>
    <property type="project" value="InterPro"/>
</dbReference>
<dbReference type="AlphaFoldDB" id="A0A672FCA1"/>
<keyword evidence="1" id="KW-0472">Membrane</keyword>
<reference evidence="3" key="3">
    <citation type="submission" date="2025-09" db="UniProtKB">
        <authorList>
            <consortium name="Ensembl"/>
        </authorList>
    </citation>
    <scope>IDENTIFICATION</scope>
</reference>
<dbReference type="InterPro" id="IPR008197">
    <property type="entry name" value="WAP_dom"/>
</dbReference>
<reference evidence="3" key="2">
    <citation type="submission" date="2025-08" db="UniProtKB">
        <authorList>
            <consortium name="Ensembl"/>
        </authorList>
    </citation>
    <scope>IDENTIFICATION</scope>
</reference>
<sequence>MYAQGAGRTAKRFDWFKKGVPARILVAVFPVLLLLCGIHHLILWFREITSKTYFNVDFSFSSGKPGQCPQADLRFGKKCRSWWAGCSGDDQCSGIRKCCRIACRYLCITPGELWIK</sequence>
<organism evidence="3 4">
    <name type="scientific">Salarias fasciatus</name>
    <name type="common">Jewelled blenny</name>
    <name type="synonym">Blennius fasciatus</name>
    <dbReference type="NCBI Taxonomy" id="181472"/>
    <lineage>
        <taxon>Eukaryota</taxon>
        <taxon>Metazoa</taxon>
        <taxon>Chordata</taxon>
        <taxon>Craniata</taxon>
        <taxon>Vertebrata</taxon>
        <taxon>Euteleostomi</taxon>
        <taxon>Actinopterygii</taxon>
        <taxon>Neopterygii</taxon>
        <taxon>Teleostei</taxon>
        <taxon>Neoteleostei</taxon>
        <taxon>Acanthomorphata</taxon>
        <taxon>Ovalentaria</taxon>
        <taxon>Blenniimorphae</taxon>
        <taxon>Blenniiformes</taxon>
        <taxon>Blennioidei</taxon>
        <taxon>Blenniidae</taxon>
        <taxon>Salariinae</taxon>
        <taxon>Salarias</taxon>
    </lineage>
</organism>
<dbReference type="InParanoid" id="A0A672FCA1"/>
<dbReference type="SUPFAM" id="SSF57256">
    <property type="entry name" value="Elafin-like"/>
    <property type="match status" value="1"/>
</dbReference>
<feature type="transmembrane region" description="Helical" evidence="1">
    <location>
        <begin position="20"/>
        <end position="45"/>
    </location>
</feature>
<evidence type="ECO:0000256" key="1">
    <source>
        <dbReference type="SAM" id="Phobius"/>
    </source>
</evidence>
<proteinExistence type="predicted"/>
<dbReference type="Ensembl" id="ENSSFAT00005003526.1">
    <property type="protein sequence ID" value="ENSSFAP00005003277.1"/>
    <property type="gene ID" value="ENSSFAG00005002221.1"/>
</dbReference>
<dbReference type="PROSITE" id="PS51390">
    <property type="entry name" value="WAP"/>
    <property type="match status" value="1"/>
</dbReference>
<dbReference type="PRINTS" id="PR00003">
    <property type="entry name" value="4DISULPHCORE"/>
</dbReference>
<keyword evidence="1" id="KW-1133">Transmembrane helix</keyword>
<evidence type="ECO:0000313" key="3">
    <source>
        <dbReference type="Ensembl" id="ENSSFAP00005003277.1"/>
    </source>
</evidence>
<accession>A0A672FCA1</accession>
<dbReference type="InterPro" id="IPR036645">
    <property type="entry name" value="Elafin-like_sf"/>
</dbReference>
<keyword evidence="1" id="KW-0812">Transmembrane</keyword>
<evidence type="ECO:0000259" key="2">
    <source>
        <dbReference type="PROSITE" id="PS51390"/>
    </source>
</evidence>
<protein>
    <recommendedName>
        <fullName evidence="2">WAP domain-containing protein</fullName>
    </recommendedName>
</protein>
<dbReference type="SMART" id="SM00217">
    <property type="entry name" value="WAP"/>
    <property type="match status" value="1"/>
</dbReference>
<keyword evidence="4" id="KW-1185">Reference proteome</keyword>
<dbReference type="Gene3D" id="4.10.75.10">
    <property type="entry name" value="Elafin-like"/>
    <property type="match status" value="1"/>
</dbReference>